<sequence>MKILAVCVVVCHFMVCAEGTLVDTIPIGYLGKDIDHCIELMKSADQARHDKLRKKFVGEIDKFIFTSVEIENKKKLLKAFKSRLYKANAAYFFDTQCSIFTGMISVTTKQLHRALPLKKDTFYRFILKKAVEIREAMNYLTFFIVKKDTEAVHCFEEMKNNTRPTHLERICASLFSIRQT</sequence>
<evidence type="ECO:0008006" key="4">
    <source>
        <dbReference type="Google" id="ProtNLM"/>
    </source>
</evidence>
<name>A0AAV3ZNX0_9GAST</name>
<evidence type="ECO:0000256" key="1">
    <source>
        <dbReference type="SAM" id="SignalP"/>
    </source>
</evidence>
<evidence type="ECO:0000313" key="3">
    <source>
        <dbReference type="Proteomes" id="UP000735302"/>
    </source>
</evidence>
<dbReference type="AlphaFoldDB" id="A0AAV3ZNX0"/>
<comment type="caution">
    <text evidence="2">The sequence shown here is derived from an EMBL/GenBank/DDBJ whole genome shotgun (WGS) entry which is preliminary data.</text>
</comment>
<feature type="signal peptide" evidence="1">
    <location>
        <begin position="1"/>
        <end position="19"/>
    </location>
</feature>
<evidence type="ECO:0000313" key="2">
    <source>
        <dbReference type="EMBL" id="GFN96282.1"/>
    </source>
</evidence>
<keyword evidence="3" id="KW-1185">Reference proteome</keyword>
<feature type="chain" id="PRO_5043539766" description="Secreted protein" evidence="1">
    <location>
        <begin position="20"/>
        <end position="180"/>
    </location>
</feature>
<reference evidence="2 3" key="1">
    <citation type="journal article" date="2021" name="Elife">
        <title>Chloroplast acquisition without the gene transfer in kleptoplastic sea slugs, Plakobranchus ocellatus.</title>
        <authorList>
            <person name="Maeda T."/>
            <person name="Takahashi S."/>
            <person name="Yoshida T."/>
            <person name="Shimamura S."/>
            <person name="Takaki Y."/>
            <person name="Nagai Y."/>
            <person name="Toyoda A."/>
            <person name="Suzuki Y."/>
            <person name="Arimoto A."/>
            <person name="Ishii H."/>
            <person name="Satoh N."/>
            <person name="Nishiyama T."/>
            <person name="Hasebe M."/>
            <person name="Maruyama T."/>
            <person name="Minagawa J."/>
            <person name="Obokata J."/>
            <person name="Shigenobu S."/>
        </authorList>
    </citation>
    <scope>NUCLEOTIDE SEQUENCE [LARGE SCALE GENOMIC DNA]</scope>
</reference>
<proteinExistence type="predicted"/>
<gene>
    <name evidence="2" type="ORF">PoB_002278800</name>
</gene>
<accession>A0AAV3ZNX0</accession>
<keyword evidence="1" id="KW-0732">Signal</keyword>
<dbReference type="EMBL" id="BLXT01002664">
    <property type="protein sequence ID" value="GFN96282.1"/>
    <property type="molecule type" value="Genomic_DNA"/>
</dbReference>
<organism evidence="2 3">
    <name type="scientific">Plakobranchus ocellatus</name>
    <dbReference type="NCBI Taxonomy" id="259542"/>
    <lineage>
        <taxon>Eukaryota</taxon>
        <taxon>Metazoa</taxon>
        <taxon>Spiralia</taxon>
        <taxon>Lophotrochozoa</taxon>
        <taxon>Mollusca</taxon>
        <taxon>Gastropoda</taxon>
        <taxon>Heterobranchia</taxon>
        <taxon>Euthyneura</taxon>
        <taxon>Panpulmonata</taxon>
        <taxon>Sacoglossa</taxon>
        <taxon>Placobranchoidea</taxon>
        <taxon>Plakobranchidae</taxon>
        <taxon>Plakobranchus</taxon>
    </lineage>
</organism>
<dbReference type="Proteomes" id="UP000735302">
    <property type="component" value="Unassembled WGS sequence"/>
</dbReference>
<protein>
    <recommendedName>
        <fullName evidence="4">Secreted protein</fullName>
    </recommendedName>
</protein>